<comment type="caution">
    <text evidence="1">The sequence shown here is derived from an EMBL/GenBank/DDBJ whole genome shotgun (WGS) entry which is preliminary data.</text>
</comment>
<name>A0ACC0AED6_CATRO</name>
<keyword evidence="2" id="KW-1185">Reference proteome</keyword>
<protein>
    <submittedName>
        <fullName evidence="1">Uncharacterized protein</fullName>
    </submittedName>
</protein>
<organism evidence="1 2">
    <name type="scientific">Catharanthus roseus</name>
    <name type="common">Madagascar periwinkle</name>
    <name type="synonym">Vinca rosea</name>
    <dbReference type="NCBI Taxonomy" id="4058"/>
    <lineage>
        <taxon>Eukaryota</taxon>
        <taxon>Viridiplantae</taxon>
        <taxon>Streptophyta</taxon>
        <taxon>Embryophyta</taxon>
        <taxon>Tracheophyta</taxon>
        <taxon>Spermatophyta</taxon>
        <taxon>Magnoliopsida</taxon>
        <taxon>eudicotyledons</taxon>
        <taxon>Gunneridae</taxon>
        <taxon>Pentapetalae</taxon>
        <taxon>asterids</taxon>
        <taxon>lamiids</taxon>
        <taxon>Gentianales</taxon>
        <taxon>Apocynaceae</taxon>
        <taxon>Rauvolfioideae</taxon>
        <taxon>Vinceae</taxon>
        <taxon>Catharanthinae</taxon>
        <taxon>Catharanthus</taxon>
    </lineage>
</organism>
<evidence type="ECO:0000313" key="1">
    <source>
        <dbReference type="EMBL" id="KAI5659293.1"/>
    </source>
</evidence>
<gene>
    <name evidence="1" type="ORF">M9H77_28086</name>
</gene>
<proteinExistence type="predicted"/>
<reference evidence="2" key="1">
    <citation type="journal article" date="2023" name="Nat. Plants">
        <title>Single-cell RNA sequencing provides a high-resolution roadmap for understanding the multicellular compartmentation of specialized metabolism.</title>
        <authorList>
            <person name="Sun S."/>
            <person name="Shen X."/>
            <person name="Li Y."/>
            <person name="Li Y."/>
            <person name="Wang S."/>
            <person name="Li R."/>
            <person name="Zhang H."/>
            <person name="Shen G."/>
            <person name="Guo B."/>
            <person name="Wei J."/>
            <person name="Xu J."/>
            <person name="St-Pierre B."/>
            <person name="Chen S."/>
            <person name="Sun C."/>
        </authorList>
    </citation>
    <scope>NUCLEOTIDE SEQUENCE [LARGE SCALE GENOMIC DNA]</scope>
</reference>
<sequence length="51" mass="5699">MMKLGLGIGKDHLIHLQRKRLFRPKKGTTCNYPPLAILAHSEASLAQNSSR</sequence>
<dbReference type="EMBL" id="CM044706">
    <property type="protein sequence ID" value="KAI5659293.1"/>
    <property type="molecule type" value="Genomic_DNA"/>
</dbReference>
<evidence type="ECO:0000313" key="2">
    <source>
        <dbReference type="Proteomes" id="UP001060085"/>
    </source>
</evidence>
<dbReference type="Proteomes" id="UP001060085">
    <property type="component" value="Linkage Group LG06"/>
</dbReference>
<accession>A0ACC0AED6</accession>